<gene>
    <name evidence="2" type="ORF">ACFSR3_16780</name>
</gene>
<feature type="transmembrane region" description="Helical" evidence="1">
    <location>
        <begin position="40"/>
        <end position="60"/>
    </location>
</feature>
<proteinExistence type="predicted"/>
<evidence type="ECO:0000256" key="1">
    <source>
        <dbReference type="SAM" id="Phobius"/>
    </source>
</evidence>
<evidence type="ECO:0000313" key="2">
    <source>
        <dbReference type="EMBL" id="MFD2603721.1"/>
    </source>
</evidence>
<feature type="transmembrane region" description="Helical" evidence="1">
    <location>
        <begin position="12"/>
        <end position="34"/>
    </location>
</feature>
<dbReference type="RefSeq" id="WP_379822653.1">
    <property type="nucleotide sequence ID" value="NZ_JBHUMD010000030.1"/>
</dbReference>
<accession>A0ABW5NX90</accession>
<evidence type="ECO:0008006" key="4">
    <source>
        <dbReference type="Google" id="ProtNLM"/>
    </source>
</evidence>
<keyword evidence="3" id="KW-1185">Reference proteome</keyword>
<name>A0ABW5NX90_9FLAO</name>
<sequence>MSKDLRFYYIDKYSILIMGLLFVLTVAISVFFFFLGSFCYVIGSLYFILFVSRINHIVLLNNKFLLVKYLIHFRWISIQDVQLIKCELTGFGRSRDVVIYVYYIDEGNKLKKALFLHFRVLGYKNIVSFLNNIQSIVDIDEESFGIVGITKRDGVYKN</sequence>
<organism evidence="2 3">
    <name type="scientific">Flavobacterium suzhouense</name>
    <dbReference type="NCBI Taxonomy" id="1529638"/>
    <lineage>
        <taxon>Bacteria</taxon>
        <taxon>Pseudomonadati</taxon>
        <taxon>Bacteroidota</taxon>
        <taxon>Flavobacteriia</taxon>
        <taxon>Flavobacteriales</taxon>
        <taxon>Flavobacteriaceae</taxon>
        <taxon>Flavobacterium</taxon>
    </lineage>
</organism>
<dbReference type="EMBL" id="JBHUMD010000030">
    <property type="protein sequence ID" value="MFD2603721.1"/>
    <property type="molecule type" value="Genomic_DNA"/>
</dbReference>
<dbReference type="Proteomes" id="UP001597480">
    <property type="component" value="Unassembled WGS sequence"/>
</dbReference>
<keyword evidence="1" id="KW-0812">Transmembrane</keyword>
<reference evidence="3" key="1">
    <citation type="journal article" date="2019" name="Int. J. Syst. Evol. Microbiol.">
        <title>The Global Catalogue of Microorganisms (GCM) 10K type strain sequencing project: providing services to taxonomists for standard genome sequencing and annotation.</title>
        <authorList>
            <consortium name="The Broad Institute Genomics Platform"/>
            <consortium name="The Broad Institute Genome Sequencing Center for Infectious Disease"/>
            <person name="Wu L."/>
            <person name="Ma J."/>
        </authorList>
    </citation>
    <scope>NUCLEOTIDE SEQUENCE [LARGE SCALE GENOMIC DNA]</scope>
    <source>
        <strain evidence="3">KCTC 42107</strain>
    </source>
</reference>
<protein>
    <recommendedName>
        <fullName evidence="4">PH (Pleckstrin Homology) domain-containing protein</fullName>
    </recommendedName>
</protein>
<keyword evidence="1" id="KW-0472">Membrane</keyword>
<keyword evidence="1" id="KW-1133">Transmembrane helix</keyword>
<evidence type="ECO:0000313" key="3">
    <source>
        <dbReference type="Proteomes" id="UP001597480"/>
    </source>
</evidence>
<comment type="caution">
    <text evidence="2">The sequence shown here is derived from an EMBL/GenBank/DDBJ whole genome shotgun (WGS) entry which is preliminary data.</text>
</comment>